<sequence>MSLVEPTLVAILEVGKDNLMRYLDYIDIARLHKTCHVLRDYITVKVPDARYHKIEISQFDDRVKLNLTTKNEDDSIMLEYKKTDEGCSIWKDANLGHAKSWKIDGLDFMAAFCRDFEMILNHQKSILKEVVVGRSEKGNICETIRKMLENVQKTKNRIRTKDCKLWCLTPLDACSVLPSFDSKCLKSLSICGNRDVMSPIDGIVQLEHWKSLKTVNLCDFEMRNILPEITQLRRFEVTTALTSEDVIQLKNLVLQSTQLTYCQIICTNWKLSNDLYACLGINYVLKYNHIKLYAYKSQKSKEVWYVEVEYEFLTFKKLSEENLPNNVTIIEYD</sequence>
<dbReference type="EMBL" id="DS268444">
    <property type="protein sequence ID" value="EFP01746.1"/>
    <property type="molecule type" value="Genomic_DNA"/>
</dbReference>
<feature type="domain" description="DUF38" evidence="1">
    <location>
        <begin position="143"/>
        <end position="270"/>
    </location>
</feature>
<dbReference type="GO" id="GO:0045087">
    <property type="term" value="P:innate immune response"/>
    <property type="evidence" value="ECO:0007669"/>
    <property type="project" value="TreeGrafter"/>
</dbReference>
<dbReference type="InParanoid" id="E3MGR2"/>
<accession>E3MGR2</accession>
<evidence type="ECO:0000259" key="1">
    <source>
        <dbReference type="Pfam" id="PF01827"/>
    </source>
</evidence>
<evidence type="ECO:0000313" key="3">
    <source>
        <dbReference type="Proteomes" id="UP000008281"/>
    </source>
</evidence>
<gene>
    <name evidence="2" type="ORF">CRE_23432</name>
</gene>
<organism evidence="3">
    <name type="scientific">Caenorhabditis remanei</name>
    <name type="common">Caenorhabditis vulgaris</name>
    <dbReference type="NCBI Taxonomy" id="31234"/>
    <lineage>
        <taxon>Eukaryota</taxon>
        <taxon>Metazoa</taxon>
        <taxon>Ecdysozoa</taxon>
        <taxon>Nematoda</taxon>
        <taxon>Chromadorea</taxon>
        <taxon>Rhabditida</taxon>
        <taxon>Rhabditina</taxon>
        <taxon>Rhabditomorpha</taxon>
        <taxon>Rhabditoidea</taxon>
        <taxon>Rhabditidae</taxon>
        <taxon>Peloderinae</taxon>
        <taxon>Caenorhabditis</taxon>
    </lineage>
</organism>
<dbReference type="STRING" id="31234.E3MGR2"/>
<dbReference type="PANTHER" id="PTHR23015">
    <property type="entry name" value="UNCHARACTERIZED C.ELEGANS PROTEIN"/>
    <property type="match status" value="1"/>
</dbReference>
<dbReference type="HOGENOM" id="CLU_030831_0_0_1"/>
<reference evidence="2" key="1">
    <citation type="submission" date="2007-07" db="EMBL/GenBank/DDBJ databases">
        <title>PCAP assembly of the Caenorhabditis remanei genome.</title>
        <authorList>
            <consortium name="The Caenorhabditis remanei Sequencing Consortium"/>
            <person name="Wilson R.K."/>
        </authorList>
    </citation>
    <scope>NUCLEOTIDE SEQUENCE [LARGE SCALE GENOMIC DNA]</scope>
    <source>
        <strain evidence="2">PB4641</strain>
    </source>
</reference>
<evidence type="ECO:0000313" key="2">
    <source>
        <dbReference type="EMBL" id="EFP01746.1"/>
    </source>
</evidence>
<dbReference type="FunCoup" id="E3MGR2">
    <property type="interactions" value="4032"/>
</dbReference>
<protein>
    <recommendedName>
        <fullName evidence="1">DUF38 domain-containing protein</fullName>
    </recommendedName>
</protein>
<dbReference type="InterPro" id="IPR040161">
    <property type="entry name" value="FB224"/>
</dbReference>
<dbReference type="Proteomes" id="UP000008281">
    <property type="component" value="Unassembled WGS sequence"/>
</dbReference>
<dbReference type="OrthoDB" id="5910452at2759"/>
<dbReference type="Pfam" id="PF01827">
    <property type="entry name" value="FTH"/>
    <property type="match status" value="1"/>
</dbReference>
<name>E3MGR2_CAERE</name>
<dbReference type="PANTHER" id="PTHR23015:SF4">
    <property type="entry name" value="DUF38 DOMAIN-CONTAINING PROTEIN-RELATED"/>
    <property type="match status" value="1"/>
</dbReference>
<keyword evidence="3" id="KW-1185">Reference proteome</keyword>
<dbReference type="InterPro" id="IPR002900">
    <property type="entry name" value="DUF38/FTH_CAE_spp"/>
</dbReference>
<dbReference type="AlphaFoldDB" id="E3MGR2"/>
<proteinExistence type="predicted"/>